<protein>
    <recommendedName>
        <fullName evidence="4">RDD family protein</fullName>
    </recommendedName>
</protein>
<reference evidence="3" key="1">
    <citation type="journal article" date="2019" name="Int. J. Syst. Evol. Microbiol.">
        <title>The Global Catalogue of Microorganisms (GCM) 10K type strain sequencing project: providing services to taxonomists for standard genome sequencing and annotation.</title>
        <authorList>
            <consortium name="The Broad Institute Genomics Platform"/>
            <consortium name="The Broad Institute Genome Sequencing Center for Infectious Disease"/>
            <person name="Wu L."/>
            <person name="Ma J."/>
        </authorList>
    </citation>
    <scope>NUCLEOTIDE SEQUENCE [LARGE SCALE GENOMIC DNA]</scope>
    <source>
        <strain evidence="3">KCTC 42182</strain>
    </source>
</reference>
<accession>A0ABV7VLU0</accession>
<gene>
    <name evidence="2" type="ORF">ACFOOQ_19445</name>
</gene>
<dbReference type="RefSeq" id="WP_379729327.1">
    <property type="nucleotide sequence ID" value="NZ_JBHRYJ010000005.1"/>
</dbReference>
<dbReference type="EMBL" id="JBHRYJ010000005">
    <property type="protein sequence ID" value="MFC3677736.1"/>
    <property type="molecule type" value="Genomic_DNA"/>
</dbReference>
<evidence type="ECO:0000313" key="3">
    <source>
        <dbReference type="Proteomes" id="UP001595711"/>
    </source>
</evidence>
<proteinExistence type="predicted"/>
<sequence>MGFKVITGTLEATGDRRTSGEVTTWNFLQIHDDDGNDHLVKDVQSRELMFAYLLTVPTHGSFVIAEHGLPKVVGLATEGRVVQDYASWEAARQFWRKFRRICGICLVAPILYMFLFVDMKHRSEFGHVSASDVLVTLMTIFGPILVVAWLIAWGGMRRAALPPKAEFDAIIAKLKKDAGDKAAAA</sequence>
<dbReference type="Proteomes" id="UP001595711">
    <property type="component" value="Unassembled WGS sequence"/>
</dbReference>
<keyword evidence="1" id="KW-0472">Membrane</keyword>
<keyword evidence="1" id="KW-0812">Transmembrane</keyword>
<comment type="caution">
    <text evidence="2">The sequence shown here is derived from an EMBL/GenBank/DDBJ whole genome shotgun (WGS) entry which is preliminary data.</text>
</comment>
<evidence type="ECO:0008006" key="4">
    <source>
        <dbReference type="Google" id="ProtNLM"/>
    </source>
</evidence>
<feature type="transmembrane region" description="Helical" evidence="1">
    <location>
        <begin position="133"/>
        <end position="154"/>
    </location>
</feature>
<feature type="transmembrane region" description="Helical" evidence="1">
    <location>
        <begin position="101"/>
        <end position="117"/>
    </location>
</feature>
<keyword evidence="1" id="KW-1133">Transmembrane helix</keyword>
<organism evidence="2 3">
    <name type="scientific">Ferrovibrio xuzhouensis</name>
    <dbReference type="NCBI Taxonomy" id="1576914"/>
    <lineage>
        <taxon>Bacteria</taxon>
        <taxon>Pseudomonadati</taxon>
        <taxon>Pseudomonadota</taxon>
        <taxon>Alphaproteobacteria</taxon>
        <taxon>Rhodospirillales</taxon>
        <taxon>Rhodospirillaceae</taxon>
        <taxon>Ferrovibrio</taxon>
    </lineage>
</organism>
<keyword evidence="3" id="KW-1185">Reference proteome</keyword>
<evidence type="ECO:0000256" key="1">
    <source>
        <dbReference type="SAM" id="Phobius"/>
    </source>
</evidence>
<evidence type="ECO:0000313" key="2">
    <source>
        <dbReference type="EMBL" id="MFC3677736.1"/>
    </source>
</evidence>
<name>A0ABV7VLU0_9PROT</name>